<feature type="domain" description="Pesticidal crystal protein" evidence="1">
    <location>
        <begin position="256"/>
        <end position="410"/>
    </location>
</feature>
<dbReference type="GeneID" id="17324064"/>
<dbReference type="GO" id="GO:0090729">
    <property type="term" value="F:toxin activity"/>
    <property type="evidence" value="ECO:0007669"/>
    <property type="project" value="InterPro"/>
</dbReference>
<evidence type="ECO:0000313" key="3">
    <source>
        <dbReference type="Proteomes" id="UP000012073"/>
    </source>
</evidence>
<organism evidence="2 3">
    <name type="scientific">Chondrus crispus</name>
    <name type="common">Carrageen Irish moss</name>
    <name type="synonym">Polymorpha crispa</name>
    <dbReference type="NCBI Taxonomy" id="2769"/>
    <lineage>
        <taxon>Eukaryota</taxon>
        <taxon>Rhodophyta</taxon>
        <taxon>Florideophyceae</taxon>
        <taxon>Rhodymeniophycidae</taxon>
        <taxon>Gigartinales</taxon>
        <taxon>Gigartinaceae</taxon>
        <taxon>Chondrus</taxon>
    </lineage>
</organism>
<dbReference type="Pfam" id="PF03945">
    <property type="entry name" value="Endotoxin_N"/>
    <property type="match status" value="1"/>
</dbReference>
<evidence type="ECO:0000313" key="2">
    <source>
        <dbReference type="EMBL" id="CDF36527.1"/>
    </source>
</evidence>
<proteinExistence type="predicted"/>
<dbReference type="KEGG" id="ccp:CHC_T00004870001"/>
<dbReference type="InterPro" id="IPR036716">
    <property type="entry name" value="Pest_crys_N_sf"/>
</dbReference>
<dbReference type="SUPFAM" id="SSF51101">
    <property type="entry name" value="Mannose-binding lectins"/>
    <property type="match status" value="1"/>
</dbReference>
<gene>
    <name evidence="2" type="ORF">CHC_T00004870001</name>
</gene>
<dbReference type="EMBL" id="HG001782">
    <property type="protein sequence ID" value="CDF36527.1"/>
    <property type="molecule type" value="Genomic_DNA"/>
</dbReference>
<accession>R7QDF3</accession>
<reference evidence="3" key="1">
    <citation type="journal article" date="2013" name="Proc. Natl. Acad. Sci. U.S.A.">
        <title>Genome structure and metabolic features in the red seaweed Chondrus crispus shed light on evolution of the Archaeplastida.</title>
        <authorList>
            <person name="Collen J."/>
            <person name="Porcel B."/>
            <person name="Carre W."/>
            <person name="Ball S.G."/>
            <person name="Chaparro C."/>
            <person name="Tonon T."/>
            <person name="Barbeyron T."/>
            <person name="Michel G."/>
            <person name="Noel B."/>
            <person name="Valentin K."/>
            <person name="Elias M."/>
            <person name="Artiguenave F."/>
            <person name="Arun A."/>
            <person name="Aury J.M."/>
            <person name="Barbosa-Neto J.F."/>
            <person name="Bothwell J.H."/>
            <person name="Bouget F.Y."/>
            <person name="Brillet L."/>
            <person name="Cabello-Hurtado F."/>
            <person name="Capella-Gutierrez S."/>
            <person name="Charrier B."/>
            <person name="Cladiere L."/>
            <person name="Cock J.M."/>
            <person name="Coelho S.M."/>
            <person name="Colleoni C."/>
            <person name="Czjzek M."/>
            <person name="Da Silva C."/>
            <person name="Delage L."/>
            <person name="Denoeud F."/>
            <person name="Deschamps P."/>
            <person name="Dittami S.M."/>
            <person name="Gabaldon T."/>
            <person name="Gachon C.M."/>
            <person name="Groisillier A."/>
            <person name="Herve C."/>
            <person name="Jabbari K."/>
            <person name="Katinka M."/>
            <person name="Kloareg B."/>
            <person name="Kowalczyk N."/>
            <person name="Labadie K."/>
            <person name="Leblanc C."/>
            <person name="Lopez P.J."/>
            <person name="McLachlan D.H."/>
            <person name="Meslet-Cladiere L."/>
            <person name="Moustafa A."/>
            <person name="Nehr Z."/>
            <person name="Nyvall Collen P."/>
            <person name="Panaud O."/>
            <person name="Partensky F."/>
            <person name="Poulain J."/>
            <person name="Rensing S.A."/>
            <person name="Rousvoal S."/>
            <person name="Samson G."/>
            <person name="Symeonidi A."/>
            <person name="Weissenbach J."/>
            <person name="Zambounis A."/>
            <person name="Wincker P."/>
            <person name="Boyen C."/>
        </authorList>
    </citation>
    <scope>NUCLEOTIDE SEQUENCE [LARGE SCALE GENOMIC DNA]</scope>
    <source>
        <strain evidence="3">cv. Stackhouse</strain>
    </source>
</reference>
<evidence type="ECO:0000259" key="1">
    <source>
        <dbReference type="Pfam" id="PF03945"/>
    </source>
</evidence>
<dbReference type="RefSeq" id="XP_005716346.1">
    <property type="nucleotide sequence ID" value="XM_005716289.1"/>
</dbReference>
<name>R7QDF3_CHOCR</name>
<dbReference type="SUPFAM" id="SSF56849">
    <property type="entry name" value="delta-Endotoxin (insectocide), N-terminal domain"/>
    <property type="match status" value="1"/>
</dbReference>
<sequence length="637" mass="72693">MRGNILASFLEIDRTVEALTIQKDDEPITVVFDFLSRTIRSRSEYNERETTRKFGILAIAEPLGVVLEKIRVVREDDFGDDEELYGRFHTFVSGVNVPTQNSRERELYDIEKPIHVKEGDVHEVVDATVLIYGVDRSHEIFVAGWLKERDITRDDDLGFHQISVAVERLDHGPVVLSFRKSETDVEVHVRIIRNYFEYVSREDGFVPLNTGDGVHHVPRFAGVVPMPHNRVKGIVGGVNILPEGPESVSNRLRSVVLLGIGIVPHVGDVVSGVIDLLWPEEEMEVWDEIKERAEALMKNLITKERVHDIEKRLRGLKQTIDDYQNTSIGSPEKGSWMVNVISSLNAVQPFFLDDRNPEVMLPYLVALATLTLAVRREQIVSYKEIHGRDDRNADYKLREIRGQYEEFHDAVVRARKGATEWRLNLVEIQEDEDKDKFVVSDEFSGYVSDKYKDHPGMLYENIKECVQNDFRRRLDDITLPAKTWKYMIPDAKKRKIVRKETLSVSGLFPVAEWSGEEGSVDGMRISKIVFVVDDYVRGVEVWHGESLGLRCGDMSRGEEMRLELDSDEVIIAASGRGEKVMHGMWVFTSKGRAFGASGKKVGGYEWTAAAPSLDGYLESVFVEKGGIGFRWRHWMDE</sequence>
<dbReference type="OrthoDB" id="5421713at2759"/>
<dbReference type="Gene3D" id="1.20.190.10">
    <property type="entry name" value="Pesticidal crystal protein, N-terminal domain"/>
    <property type="match status" value="1"/>
</dbReference>
<dbReference type="InterPro" id="IPR005639">
    <property type="entry name" value="Pest_crys_dom_I"/>
</dbReference>
<keyword evidence="3" id="KW-1185">Reference proteome</keyword>
<dbReference type="AlphaFoldDB" id="R7QDF3"/>
<dbReference type="InterPro" id="IPR036404">
    <property type="entry name" value="Jacalin-like_lectin_dom_sf"/>
</dbReference>
<dbReference type="GO" id="GO:0001907">
    <property type="term" value="P:symbiont-mediated killing of host cell"/>
    <property type="evidence" value="ECO:0007669"/>
    <property type="project" value="InterPro"/>
</dbReference>
<dbReference type="Gramene" id="CDF36527">
    <property type="protein sequence ID" value="CDF36527"/>
    <property type="gene ID" value="CHC_T00004870001"/>
</dbReference>
<dbReference type="Proteomes" id="UP000012073">
    <property type="component" value="Unassembled WGS sequence"/>
</dbReference>
<dbReference type="Gene3D" id="2.100.10.30">
    <property type="entry name" value="Jacalin-like lectin domain"/>
    <property type="match status" value="1"/>
</dbReference>
<protein>
    <recommendedName>
        <fullName evidence="1">Pesticidal crystal protein domain-containing protein</fullName>
    </recommendedName>
</protein>